<dbReference type="RefSeq" id="WP_378079311.1">
    <property type="nucleotide sequence ID" value="NZ_JBHTMK010000082.1"/>
</dbReference>
<evidence type="ECO:0000313" key="1">
    <source>
        <dbReference type="EMBL" id="MFD1374374.1"/>
    </source>
</evidence>
<evidence type="ECO:0000313" key="2">
    <source>
        <dbReference type="Proteomes" id="UP001597183"/>
    </source>
</evidence>
<comment type="caution">
    <text evidence="1">The sequence shown here is derived from an EMBL/GenBank/DDBJ whole genome shotgun (WGS) entry which is preliminary data.</text>
</comment>
<dbReference type="CDD" id="cd06587">
    <property type="entry name" value="VOC"/>
    <property type="match status" value="1"/>
</dbReference>
<proteinExistence type="predicted"/>
<accession>A0ABW4AUB4</accession>
<reference evidence="2" key="1">
    <citation type="journal article" date="2019" name="Int. J. Syst. Evol. Microbiol.">
        <title>The Global Catalogue of Microorganisms (GCM) 10K type strain sequencing project: providing services to taxonomists for standard genome sequencing and annotation.</title>
        <authorList>
            <consortium name="The Broad Institute Genomics Platform"/>
            <consortium name="The Broad Institute Genome Sequencing Center for Infectious Disease"/>
            <person name="Wu L."/>
            <person name="Ma J."/>
        </authorList>
    </citation>
    <scope>NUCLEOTIDE SEQUENCE [LARGE SCALE GENOMIC DNA]</scope>
    <source>
        <strain evidence="2">CCM 7526</strain>
    </source>
</reference>
<sequence>MQSRVRGQVPMLYVRSVEAARRFYALFGYGEVKAGGDGEARWSYLQCGEHTLLLACVRPALIQVELPLLIYLFVTELETVRQRLGEAGHPHDLVGYPDHAPDGEIRTQDPDGNVVLVGQQTAVTGEGRSDPTGPEARFSLIRQAAEAVSRRGGAPASCQIGTTDGRPCSEAAEVKLADTWGSTVWGCLTHADEARINAPGTFIATEDARGLGPWLARRATPR</sequence>
<dbReference type="SUPFAM" id="SSF54593">
    <property type="entry name" value="Glyoxalase/Bleomycin resistance protein/Dihydroxybiphenyl dioxygenase"/>
    <property type="match status" value="1"/>
</dbReference>
<dbReference type="InterPro" id="IPR029068">
    <property type="entry name" value="Glyas_Bleomycin-R_OHBP_Dase"/>
</dbReference>
<name>A0ABW4AUB4_9ACTN</name>
<dbReference type="EMBL" id="JBHTMK010000082">
    <property type="protein sequence ID" value="MFD1374374.1"/>
    <property type="molecule type" value="Genomic_DNA"/>
</dbReference>
<dbReference type="Proteomes" id="UP001597183">
    <property type="component" value="Unassembled WGS sequence"/>
</dbReference>
<gene>
    <name evidence="1" type="ORF">ACFQ5G_54365</name>
</gene>
<protein>
    <submittedName>
        <fullName evidence="1">VOC family protein</fullName>
    </submittedName>
</protein>
<organism evidence="1 2">
    <name type="scientific">Actinoplanes sichuanensis</name>
    <dbReference type="NCBI Taxonomy" id="512349"/>
    <lineage>
        <taxon>Bacteria</taxon>
        <taxon>Bacillati</taxon>
        <taxon>Actinomycetota</taxon>
        <taxon>Actinomycetes</taxon>
        <taxon>Micromonosporales</taxon>
        <taxon>Micromonosporaceae</taxon>
        <taxon>Actinoplanes</taxon>
    </lineage>
</organism>
<dbReference type="Gene3D" id="3.10.180.10">
    <property type="entry name" value="2,3-Dihydroxybiphenyl 1,2-Dioxygenase, domain 1"/>
    <property type="match status" value="1"/>
</dbReference>
<keyword evidence="2" id="KW-1185">Reference proteome</keyword>